<evidence type="ECO:0000313" key="2">
    <source>
        <dbReference type="EMBL" id="MBB3088295.1"/>
    </source>
</evidence>
<dbReference type="SUPFAM" id="SSF109854">
    <property type="entry name" value="DinB/YfiT-like putative metalloenzymes"/>
    <property type="match status" value="1"/>
</dbReference>
<dbReference type="RefSeq" id="WP_229788950.1">
    <property type="nucleotide sequence ID" value="NZ_BMQT01000013.1"/>
</dbReference>
<comment type="caution">
    <text evidence="2">The sequence shown here is derived from an EMBL/GenBank/DDBJ whole genome shotgun (WGS) entry which is preliminary data.</text>
</comment>
<dbReference type="InterPro" id="IPR024344">
    <property type="entry name" value="MDMPI_metal-binding"/>
</dbReference>
<dbReference type="AlphaFoldDB" id="A0A7W5A2P5"/>
<keyword evidence="3" id="KW-1185">Reference proteome</keyword>
<dbReference type="InterPro" id="IPR017520">
    <property type="entry name" value="CHP03086"/>
</dbReference>
<dbReference type="EMBL" id="JACHXG010000002">
    <property type="protein sequence ID" value="MBB3088295.1"/>
    <property type="molecule type" value="Genomic_DNA"/>
</dbReference>
<proteinExistence type="predicted"/>
<accession>A0A7W5A2P5</accession>
<protein>
    <submittedName>
        <fullName evidence="2">Uncharacterized protein (TIGR03086 family)</fullName>
    </submittedName>
</protein>
<reference evidence="2 3" key="1">
    <citation type="submission" date="2020-08" db="EMBL/GenBank/DDBJ databases">
        <title>Genomic Encyclopedia of Type Strains, Phase III (KMG-III): the genomes of soil and plant-associated and newly described type strains.</title>
        <authorList>
            <person name="Whitman W."/>
        </authorList>
    </citation>
    <scope>NUCLEOTIDE SEQUENCE [LARGE SCALE GENOMIC DNA]</scope>
    <source>
        <strain evidence="2 3">CECT 3302</strain>
    </source>
</reference>
<dbReference type="NCBIfam" id="TIGR03083">
    <property type="entry name" value="maleylpyruvate isomerase family mycothiol-dependent enzyme"/>
    <property type="match status" value="1"/>
</dbReference>
<gene>
    <name evidence="2" type="ORF">FHS12_001228</name>
</gene>
<dbReference type="NCBIfam" id="TIGR03086">
    <property type="entry name" value="TIGR03086 family metal-binding protein"/>
    <property type="match status" value="1"/>
</dbReference>
<dbReference type="Proteomes" id="UP000577707">
    <property type="component" value="Unassembled WGS sequence"/>
</dbReference>
<evidence type="ECO:0000313" key="3">
    <source>
        <dbReference type="Proteomes" id="UP000577707"/>
    </source>
</evidence>
<feature type="domain" description="Mycothiol-dependent maleylpyruvate isomerase metal-binding" evidence="1">
    <location>
        <begin position="17"/>
        <end position="127"/>
    </location>
</feature>
<dbReference type="InterPro" id="IPR034660">
    <property type="entry name" value="DinB/YfiT-like"/>
</dbReference>
<dbReference type="GO" id="GO:0046872">
    <property type="term" value="F:metal ion binding"/>
    <property type="evidence" value="ECO:0007669"/>
    <property type="project" value="InterPro"/>
</dbReference>
<evidence type="ECO:0000259" key="1">
    <source>
        <dbReference type="Pfam" id="PF11716"/>
    </source>
</evidence>
<name>A0A7W5A2P5_9ACTN</name>
<sequence>MSSTELSMGEQHAYDAARFAEIVDSVRAAEDWARPSPVAAWTALDVVSHLVEWSRGFLQGSAGVDLAPLDVAADPAAAWKTHTADIQALFDDPAGLMASNPHTGDKPLDVTLSEIYTPDVWMHSWDLSRALGRDFDLGAERAAAMLAGAAAMEDAMRGSGQFGPRFEVAADATPQEQLLGFIGRNPYWKDRT</sequence>
<organism evidence="2 3">
    <name type="scientific">Nocardioides albus</name>
    <dbReference type="NCBI Taxonomy" id="1841"/>
    <lineage>
        <taxon>Bacteria</taxon>
        <taxon>Bacillati</taxon>
        <taxon>Actinomycetota</taxon>
        <taxon>Actinomycetes</taxon>
        <taxon>Propionibacteriales</taxon>
        <taxon>Nocardioidaceae</taxon>
        <taxon>Nocardioides</taxon>
    </lineage>
</organism>
<dbReference type="Pfam" id="PF11716">
    <property type="entry name" value="MDMPI_N"/>
    <property type="match status" value="1"/>
</dbReference>
<dbReference type="InterPro" id="IPR017517">
    <property type="entry name" value="Maleyloyr_isom"/>
</dbReference>